<protein>
    <submittedName>
        <fullName evidence="5">Uncharacterized protein</fullName>
    </submittedName>
</protein>
<dbReference type="InterPro" id="IPR051268">
    <property type="entry name" value="Type-I_R_enzyme_R_subunit"/>
</dbReference>
<name>A0A7G9YD51_9EURY</name>
<dbReference type="AlphaFoldDB" id="A0A7G9YD51"/>
<dbReference type="Gene3D" id="3.40.50.300">
    <property type="entry name" value="P-loop containing nucleotide triphosphate hydrolases"/>
    <property type="match status" value="1"/>
</dbReference>
<evidence type="ECO:0000259" key="3">
    <source>
        <dbReference type="Pfam" id="PF11867"/>
    </source>
</evidence>
<feature type="domain" description="Restriction endonuclease type I HsdR second RecA-like helicase" evidence="4">
    <location>
        <begin position="82"/>
        <end position="239"/>
    </location>
</feature>
<keyword evidence="1" id="KW-0680">Restriction system</keyword>
<feature type="domain" description="Type I restriction enzyme HindI endonuclease subunit-like C-terminal" evidence="3">
    <location>
        <begin position="265"/>
        <end position="585"/>
    </location>
</feature>
<evidence type="ECO:0000256" key="2">
    <source>
        <dbReference type="SAM" id="Coils"/>
    </source>
</evidence>
<dbReference type="InterPro" id="IPR027417">
    <property type="entry name" value="P-loop_NTPase"/>
</dbReference>
<dbReference type="GO" id="GO:0009307">
    <property type="term" value="P:DNA restriction-modification system"/>
    <property type="evidence" value="ECO:0007669"/>
    <property type="project" value="UniProtKB-KW"/>
</dbReference>
<gene>
    <name evidence="5" type="ORF">DMJHIOCL_00014</name>
</gene>
<dbReference type="Pfam" id="PF11867">
    <property type="entry name" value="T1RH-like_C"/>
    <property type="match status" value="1"/>
</dbReference>
<accession>A0A7G9YD51</accession>
<dbReference type="PANTHER" id="PTHR30195">
    <property type="entry name" value="TYPE I SITE-SPECIFIC DEOXYRIBONUCLEASE PROTEIN SUBUNIT M AND R"/>
    <property type="match status" value="1"/>
</dbReference>
<keyword evidence="2" id="KW-0175">Coiled coil</keyword>
<dbReference type="PANTHER" id="PTHR30195:SF15">
    <property type="entry name" value="TYPE I RESTRICTION ENZYME HINDI ENDONUCLEASE SUBUNIT"/>
    <property type="match status" value="1"/>
</dbReference>
<dbReference type="Pfam" id="PF22679">
    <property type="entry name" value="T1R_D3-like"/>
    <property type="match status" value="1"/>
</dbReference>
<organism evidence="5">
    <name type="scientific">Candidatus Methanogaster sp. ANME-2c ERB4</name>
    <dbReference type="NCBI Taxonomy" id="2759911"/>
    <lineage>
        <taxon>Archaea</taxon>
        <taxon>Methanobacteriati</taxon>
        <taxon>Methanobacteriota</taxon>
        <taxon>Stenosarchaea group</taxon>
        <taxon>Methanomicrobia</taxon>
        <taxon>Methanosarcinales</taxon>
        <taxon>ANME-2 cluster</taxon>
        <taxon>Candidatus Methanogasteraceae</taxon>
        <taxon>Candidatus Methanogaster</taxon>
    </lineage>
</organism>
<dbReference type="EMBL" id="MT631162">
    <property type="protein sequence ID" value="QNO45935.1"/>
    <property type="molecule type" value="Genomic_DNA"/>
</dbReference>
<sequence>MEDCATVPLYYENRIPEIQLTNEDLNEDMERLLEDAELDDEQEKRLEREFARQYHLITREDRLETVAEDIVSHFMGRGFLGKAMVVSIDKATAIRMYDKVRKHWKRHLDQLRDELAATSYAFSAKRAVIEEKIHYMEEVDMAVVISQAQNEVEDMRNKGLDITPHRRRIVNEDMDSKFKDPDNPFRIVFVCAMWMAGFDAPNCATIYLDKPMRNHTLMQAISRANRVFPDKVNGLIVDYIGIFRDMQKALAIYGSGSRGDSENGDTPVNEKSVLVGRLRAAIEEADRFCAECGVELNAIRMADGFEKTKLLERAVDAILINDESKKRYLLLAGNVSKLYRAILPDPAANELAPRCVLFGVIAQTIRSLAPRADISEVMGEVEGLLDKSIASEGYEIRYRTEPYGSDHLVDLSKIDFDALRAKFKQGHKRTEAEKLRGTINSKLTKMIRLNRTRMDYLERFKEMIDEYNTGSMNIDEFFRQLVDFAQSLNEEEKRCIAEQLSEEELAIFDLLTRPEIELSEQEKQQVRNVDRELLETLKQEKFVLDWRKHQQSRAAVRVTIEKILDRLPQCYTQELYGQKCDLVYQHIYDSYFGPGQSVYAPAAPAV</sequence>
<evidence type="ECO:0000259" key="4">
    <source>
        <dbReference type="Pfam" id="PF22679"/>
    </source>
</evidence>
<reference evidence="5" key="1">
    <citation type="submission" date="2020-06" db="EMBL/GenBank/DDBJ databases">
        <title>Unique genomic features of the anaerobic methanotrophic archaea.</title>
        <authorList>
            <person name="Chadwick G.L."/>
            <person name="Skennerton C.T."/>
            <person name="Laso-Perez R."/>
            <person name="Leu A.O."/>
            <person name="Speth D.R."/>
            <person name="Yu H."/>
            <person name="Morgan-Lang C."/>
            <person name="Hatzenpichler R."/>
            <person name="Goudeau D."/>
            <person name="Malmstrom R."/>
            <person name="Brazelton W.J."/>
            <person name="Woyke T."/>
            <person name="Hallam S.J."/>
            <person name="Tyson G.W."/>
            <person name="Wegener G."/>
            <person name="Boetius A."/>
            <person name="Orphan V."/>
        </authorList>
    </citation>
    <scope>NUCLEOTIDE SEQUENCE</scope>
</reference>
<proteinExistence type="predicted"/>
<evidence type="ECO:0000313" key="5">
    <source>
        <dbReference type="EMBL" id="QNO45935.1"/>
    </source>
</evidence>
<evidence type="ECO:0000256" key="1">
    <source>
        <dbReference type="ARBA" id="ARBA00022747"/>
    </source>
</evidence>
<dbReference type="InterPro" id="IPR055180">
    <property type="entry name" value="HsdR_RecA-like_helicase_dom_2"/>
</dbReference>
<dbReference type="InterPro" id="IPR021810">
    <property type="entry name" value="T1RH-like_C"/>
</dbReference>
<feature type="coiled-coil region" evidence="2">
    <location>
        <begin position="15"/>
        <end position="49"/>
    </location>
</feature>
<dbReference type="CDD" id="cd18800">
    <property type="entry name" value="SF2_C_EcoR124I-like"/>
    <property type="match status" value="1"/>
</dbReference>